<proteinExistence type="predicted"/>
<accession>A0A0A9A3R5</accession>
<reference evidence="1" key="2">
    <citation type="journal article" date="2015" name="Data Brief">
        <title>Shoot transcriptome of the giant reed, Arundo donax.</title>
        <authorList>
            <person name="Barrero R.A."/>
            <person name="Guerrero F.D."/>
            <person name="Moolhuijzen P."/>
            <person name="Goolsby J.A."/>
            <person name="Tidwell J."/>
            <person name="Bellgard S.E."/>
            <person name="Bellgard M.I."/>
        </authorList>
    </citation>
    <scope>NUCLEOTIDE SEQUENCE</scope>
    <source>
        <tissue evidence="1">Shoot tissue taken approximately 20 cm above the soil surface</tissue>
    </source>
</reference>
<evidence type="ECO:0000313" key="1">
    <source>
        <dbReference type="EMBL" id="JAD43620.1"/>
    </source>
</evidence>
<name>A0A0A9A3R5_ARUDO</name>
<protein>
    <submittedName>
        <fullName evidence="1">Uncharacterized protein</fullName>
    </submittedName>
</protein>
<reference evidence="1" key="1">
    <citation type="submission" date="2014-09" db="EMBL/GenBank/DDBJ databases">
        <authorList>
            <person name="Magalhaes I.L.F."/>
            <person name="Oliveira U."/>
            <person name="Santos F.R."/>
            <person name="Vidigal T.H.D.A."/>
            <person name="Brescovit A.D."/>
            <person name="Santos A.J."/>
        </authorList>
    </citation>
    <scope>NUCLEOTIDE SEQUENCE</scope>
    <source>
        <tissue evidence="1">Shoot tissue taken approximately 20 cm above the soil surface</tissue>
    </source>
</reference>
<sequence>MLLPRVSLTPPLSTRTFSSQASLPISSTLLWSQLLARKMFHETPIRNTATFNTLICLYVCQDILKTRCHEYGEGRWGLEGGHSDTWVCHERWRGKKQCGSDSCENHATWKSCWHHF</sequence>
<dbReference type="AlphaFoldDB" id="A0A0A9A3R5"/>
<dbReference type="EMBL" id="GBRH01254275">
    <property type="protein sequence ID" value="JAD43620.1"/>
    <property type="molecule type" value="Transcribed_RNA"/>
</dbReference>
<organism evidence="1">
    <name type="scientific">Arundo donax</name>
    <name type="common">Giant reed</name>
    <name type="synonym">Donax arundinaceus</name>
    <dbReference type="NCBI Taxonomy" id="35708"/>
    <lineage>
        <taxon>Eukaryota</taxon>
        <taxon>Viridiplantae</taxon>
        <taxon>Streptophyta</taxon>
        <taxon>Embryophyta</taxon>
        <taxon>Tracheophyta</taxon>
        <taxon>Spermatophyta</taxon>
        <taxon>Magnoliopsida</taxon>
        <taxon>Liliopsida</taxon>
        <taxon>Poales</taxon>
        <taxon>Poaceae</taxon>
        <taxon>PACMAD clade</taxon>
        <taxon>Arundinoideae</taxon>
        <taxon>Arundineae</taxon>
        <taxon>Arundo</taxon>
    </lineage>
</organism>